<dbReference type="RefSeq" id="WP_260220212.1">
    <property type="nucleotide sequence ID" value="NZ_JAJAGO010000011.1"/>
</dbReference>
<dbReference type="SUPFAM" id="SSF109854">
    <property type="entry name" value="DinB/YfiT-like putative metalloenzymes"/>
    <property type="match status" value="1"/>
</dbReference>
<comment type="caution">
    <text evidence="3">The sequence shown here is derived from an EMBL/GenBank/DDBJ whole genome shotgun (WGS) entry which is preliminary data.</text>
</comment>
<dbReference type="Pfam" id="PF11716">
    <property type="entry name" value="MDMPI_N"/>
    <property type="match status" value="1"/>
</dbReference>
<evidence type="ECO:0000256" key="1">
    <source>
        <dbReference type="SAM" id="MobiDB-lite"/>
    </source>
</evidence>
<evidence type="ECO:0000313" key="4">
    <source>
        <dbReference type="Proteomes" id="UP001156389"/>
    </source>
</evidence>
<evidence type="ECO:0000259" key="2">
    <source>
        <dbReference type="Pfam" id="PF11716"/>
    </source>
</evidence>
<organism evidence="3 4">
    <name type="scientific">Streptomyces gossypii</name>
    <dbReference type="NCBI Taxonomy" id="2883101"/>
    <lineage>
        <taxon>Bacteria</taxon>
        <taxon>Bacillati</taxon>
        <taxon>Actinomycetota</taxon>
        <taxon>Actinomycetes</taxon>
        <taxon>Kitasatosporales</taxon>
        <taxon>Streptomycetaceae</taxon>
        <taxon>Streptomyces</taxon>
    </lineage>
</organism>
<reference evidence="3 4" key="1">
    <citation type="submission" date="2021-10" db="EMBL/GenBank/DDBJ databases">
        <title>Streptomyces gossypii sp. nov., isolated from soil collected from cotton field.</title>
        <authorList>
            <person name="Ge X."/>
            <person name="Chen X."/>
            <person name="Liu W."/>
        </authorList>
    </citation>
    <scope>NUCLEOTIDE SEQUENCE [LARGE SCALE GENOMIC DNA]</scope>
    <source>
        <strain evidence="3 4">N2-109</strain>
    </source>
</reference>
<proteinExistence type="predicted"/>
<keyword evidence="4" id="KW-1185">Reference proteome</keyword>
<feature type="region of interest" description="Disordered" evidence="1">
    <location>
        <begin position="58"/>
        <end position="77"/>
    </location>
</feature>
<dbReference type="NCBIfam" id="TIGR03086">
    <property type="entry name" value="TIGR03086 family metal-binding protein"/>
    <property type="match status" value="1"/>
</dbReference>
<dbReference type="NCBIfam" id="TIGR03083">
    <property type="entry name" value="maleylpyruvate isomerase family mycothiol-dependent enzyme"/>
    <property type="match status" value="1"/>
</dbReference>
<dbReference type="InterPro" id="IPR024344">
    <property type="entry name" value="MDMPI_metal-binding"/>
</dbReference>
<dbReference type="EMBL" id="JAJAGO010000011">
    <property type="protein sequence ID" value="MCT2592886.1"/>
    <property type="molecule type" value="Genomic_DNA"/>
</dbReference>
<dbReference type="Proteomes" id="UP001156389">
    <property type="component" value="Unassembled WGS sequence"/>
</dbReference>
<evidence type="ECO:0000313" key="3">
    <source>
        <dbReference type="EMBL" id="MCT2592886.1"/>
    </source>
</evidence>
<dbReference type="InterPro" id="IPR034660">
    <property type="entry name" value="DinB/YfiT-like"/>
</dbReference>
<dbReference type="Gene3D" id="1.20.120.450">
    <property type="entry name" value="dinb family like domain"/>
    <property type="match status" value="1"/>
</dbReference>
<accession>A0ABT2JYW5</accession>
<dbReference type="InterPro" id="IPR017517">
    <property type="entry name" value="Maleyloyr_isom"/>
</dbReference>
<protein>
    <submittedName>
        <fullName evidence="3">TIGR03086 family protein</fullName>
    </submittedName>
</protein>
<feature type="compositionally biased region" description="Low complexity" evidence="1">
    <location>
        <begin position="170"/>
        <end position="196"/>
    </location>
</feature>
<feature type="domain" description="Mycothiol-dependent maleylpyruvate isomerase metal-binding" evidence="2">
    <location>
        <begin position="9"/>
        <end position="131"/>
    </location>
</feature>
<name>A0ABT2JYW5_9ACTN</name>
<dbReference type="InterPro" id="IPR017520">
    <property type="entry name" value="CHP03086"/>
</dbReference>
<feature type="region of interest" description="Disordered" evidence="1">
    <location>
        <begin position="155"/>
        <end position="204"/>
    </location>
</feature>
<sequence>MTELPDLEPTARRVTRLLDNITDDQLSAPTPCADYAVRDLLSHLIGLTIAFRDAASKTLGPTTATSPDGPPPELPADWRTQLPRHLEEVAAAWRSPAAWEGMTQAGGVTLPGEAAGRVALNEIMLHGWDLARATRQEYEGDEPSVRELIAFLTPAASAESAGEAEEPDAPADLFGPPVDVPADAPPLDRLLGLAGRNPHWQAPR</sequence>
<gene>
    <name evidence="3" type="ORF">LHJ74_23725</name>
</gene>